<comment type="caution">
    <text evidence="3">The sequence shown here is derived from an EMBL/GenBank/DDBJ whole genome shotgun (WGS) entry which is preliminary data.</text>
</comment>
<sequence length="312" mass="35637">MFGKKYFFIKLVVLLCLLSLIHGRKCYVKSGKKEIKNIEENNNEIETTIPLKHENDSNTQSENNIETISDAHSIETVTSTVEVSSSTVDVSSSTVDVSSSTVEVSSSTVEVSSSTVEVSSSTPISTESETSVFTSTTENDEPTLTSSPTPTETIDEYEEEPDEYEIKVKLEITEDIKNTLKDLKKKYPEYFENYKSSAGIICDDQCFLNKLALVKLSNDIRSFIDKNKNLMNKMELYKYEKYNYLLYHNYLPHDEACAYNAAVHPINHDKDYSGYFYIFSYINDEIMERIKNQFEKNVVSIRNIGKIEMEAE</sequence>
<protein>
    <recommendedName>
        <fullName evidence="5">Inhibitor I9 domain-containing protein</fullName>
    </recommendedName>
</protein>
<evidence type="ECO:0000313" key="3">
    <source>
        <dbReference type="EMBL" id="ORY38495.1"/>
    </source>
</evidence>
<proteinExistence type="predicted"/>
<feature type="chain" id="PRO_5012937548" description="Inhibitor I9 domain-containing protein" evidence="2">
    <location>
        <begin position="24"/>
        <end position="312"/>
    </location>
</feature>
<organism evidence="3 4">
    <name type="scientific">Neocallimastix californiae</name>
    <dbReference type="NCBI Taxonomy" id="1754190"/>
    <lineage>
        <taxon>Eukaryota</taxon>
        <taxon>Fungi</taxon>
        <taxon>Fungi incertae sedis</taxon>
        <taxon>Chytridiomycota</taxon>
        <taxon>Chytridiomycota incertae sedis</taxon>
        <taxon>Neocallimastigomycetes</taxon>
        <taxon>Neocallimastigales</taxon>
        <taxon>Neocallimastigaceae</taxon>
        <taxon>Neocallimastix</taxon>
    </lineage>
</organism>
<keyword evidence="4" id="KW-1185">Reference proteome</keyword>
<name>A0A1Y2BWJ8_9FUNG</name>
<dbReference type="AlphaFoldDB" id="A0A1Y2BWJ8"/>
<evidence type="ECO:0008006" key="5">
    <source>
        <dbReference type="Google" id="ProtNLM"/>
    </source>
</evidence>
<gene>
    <name evidence="3" type="ORF">LY90DRAFT_704437</name>
</gene>
<dbReference type="EMBL" id="MCOG01000136">
    <property type="protein sequence ID" value="ORY38495.1"/>
    <property type="molecule type" value="Genomic_DNA"/>
</dbReference>
<feature type="region of interest" description="Disordered" evidence="1">
    <location>
        <begin position="117"/>
        <end position="152"/>
    </location>
</feature>
<evidence type="ECO:0000313" key="4">
    <source>
        <dbReference type="Proteomes" id="UP000193920"/>
    </source>
</evidence>
<dbReference type="Proteomes" id="UP000193920">
    <property type="component" value="Unassembled WGS sequence"/>
</dbReference>
<evidence type="ECO:0000256" key="1">
    <source>
        <dbReference type="SAM" id="MobiDB-lite"/>
    </source>
</evidence>
<feature type="signal peptide" evidence="2">
    <location>
        <begin position="1"/>
        <end position="23"/>
    </location>
</feature>
<keyword evidence="2" id="KW-0732">Signal</keyword>
<accession>A0A1Y2BWJ8</accession>
<reference evidence="3 4" key="1">
    <citation type="submission" date="2016-08" db="EMBL/GenBank/DDBJ databases">
        <title>A Parts List for Fungal Cellulosomes Revealed by Comparative Genomics.</title>
        <authorList>
            <consortium name="DOE Joint Genome Institute"/>
            <person name="Haitjema C.H."/>
            <person name="Gilmore S.P."/>
            <person name="Henske J.K."/>
            <person name="Solomon K.V."/>
            <person name="De Groot R."/>
            <person name="Kuo A."/>
            <person name="Mondo S.J."/>
            <person name="Salamov A.A."/>
            <person name="Labutti K."/>
            <person name="Zhao Z."/>
            <person name="Chiniquy J."/>
            <person name="Barry K."/>
            <person name="Brewer H.M."/>
            <person name="Purvine S.O."/>
            <person name="Wright A.T."/>
            <person name="Boxma B."/>
            <person name="Van Alen T."/>
            <person name="Hackstein J.H."/>
            <person name="Baker S.E."/>
            <person name="Grigoriev I.V."/>
            <person name="O'Malley M.A."/>
        </authorList>
    </citation>
    <scope>NUCLEOTIDE SEQUENCE [LARGE SCALE GENOMIC DNA]</scope>
    <source>
        <strain evidence="3 4">G1</strain>
    </source>
</reference>
<evidence type="ECO:0000256" key="2">
    <source>
        <dbReference type="SAM" id="SignalP"/>
    </source>
</evidence>